<evidence type="ECO:0000313" key="1">
    <source>
        <dbReference type="EMBL" id="KAK2150322.1"/>
    </source>
</evidence>
<organism evidence="1 2">
    <name type="scientific">Paralvinella palmiformis</name>
    <dbReference type="NCBI Taxonomy" id="53620"/>
    <lineage>
        <taxon>Eukaryota</taxon>
        <taxon>Metazoa</taxon>
        <taxon>Spiralia</taxon>
        <taxon>Lophotrochozoa</taxon>
        <taxon>Annelida</taxon>
        <taxon>Polychaeta</taxon>
        <taxon>Sedentaria</taxon>
        <taxon>Canalipalpata</taxon>
        <taxon>Terebellida</taxon>
        <taxon>Terebelliformia</taxon>
        <taxon>Alvinellidae</taxon>
        <taxon>Paralvinella</taxon>
    </lineage>
</organism>
<reference evidence="1" key="1">
    <citation type="journal article" date="2023" name="Mol. Biol. Evol.">
        <title>Third-Generation Sequencing Reveals the Adaptive Role of the Epigenome in Three Deep-Sea Polychaetes.</title>
        <authorList>
            <person name="Perez M."/>
            <person name="Aroh O."/>
            <person name="Sun Y."/>
            <person name="Lan Y."/>
            <person name="Juniper S.K."/>
            <person name="Young C.R."/>
            <person name="Angers B."/>
            <person name="Qian P.Y."/>
        </authorList>
    </citation>
    <scope>NUCLEOTIDE SEQUENCE</scope>
    <source>
        <strain evidence="1">P08H-3</strain>
    </source>
</reference>
<comment type="caution">
    <text evidence="1">The sequence shown here is derived from an EMBL/GenBank/DDBJ whole genome shotgun (WGS) entry which is preliminary data.</text>
</comment>
<protein>
    <submittedName>
        <fullName evidence="1">Uncharacterized protein</fullName>
    </submittedName>
</protein>
<gene>
    <name evidence="1" type="ORF">LSH36_412g02053</name>
</gene>
<sequence>MWNIPRWKYIVGNGENEDEPRYLPPTMCIIYIRKQGSWYYYEIPSTGSHIIPFSIWSFS</sequence>
<proteinExistence type="predicted"/>
<accession>A0AAD9MYB7</accession>
<keyword evidence="2" id="KW-1185">Reference proteome</keyword>
<evidence type="ECO:0000313" key="2">
    <source>
        <dbReference type="Proteomes" id="UP001208570"/>
    </source>
</evidence>
<dbReference type="Proteomes" id="UP001208570">
    <property type="component" value="Unassembled WGS sequence"/>
</dbReference>
<dbReference type="AlphaFoldDB" id="A0AAD9MYB7"/>
<dbReference type="EMBL" id="JAODUP010000412">
    <property type="protein sequence ID" value="KAK2150322.1"/>
    <property type="molecule type" value="Genomic_DNA"/>
</dbReference>
<name>A0AAD9MYB7_9ANNE</name>